<accession>A0A0D3CRY3</accession>
<dbReference type="eggNOG" id="KOG0017">
    <property type="taxonomic scope" value="Eukaryota"/>
</dbReference>
<evidence type="ECO:0000313" key="2">
    <source>
        <dbReference type="EnsemblPlants" id="Bo6g046700.1"/>
    </source>
</evidence>
<sequence>MSRGGESCEAGGQVVLHMWKSDRVKIRGYTEIKIRWYSLVSVKGAEEEFKAYEGETNGSTRYHGCRGNDLFEQSLSRDSCVESLLSKVVLSGGLCWQHQRFRVMFKKRCSFRLLQRNSQKFGVYRLLRLTRLYKSFKLASISAGNSGEGDVIPDSTKEWNHEPDHGELVAEDATRRIHCSRWKHYHLYTSTTIQAIPSFPEEGTMARDQKGELTKEEKLLIKAMTNHINQTMDKMMKAKMEELRQEVKHKRPRATGQSHEYRRSERRQRCEHESRGSHRDKLVDQKLKIPPFHGQADPAAYAEWEKKLDWWNQLIKSRRLDGKEPVETWLKLRALIRREYVPRQYHKKVIRKQSETKPCSANSVQKQQFRIRSSSTGVIGLPSKTTSWFSEEDTKELSQVILDVEKQLRETNTTRPSLEEQSQESITSVSELNSTEPDMKEKEAPKEPQSDCELNQLIVFDPCDFQNTFLGTFLISPFVWNKPRAVEPSRHELGINHVVFEPGGELWSHGNNTIMIEKKSAAITIVFGDLLPFGDKVSHVSTQQEFLYETNCRMLPTMSWIQKTRQQRKWPPDDQDIVNFSKHIGLAQLCEMLISDYAERLQTYSWRPGAYVQKIIILGECSARARTSWGSKELEVDQNALLLDHVKVWKPPDLQKLQYHFRDCQTMSGDGDFTRGNGEVITGAGGELMVSSQIKEKPPDGLNLHQSPNKPTRGKTVFSTRIFEKGRYNDQSINDESLDKLEMQQSNLGNCLATSIDIGEVRGSYLYNQRELTNKLDCNGNFTHQGLTSNWNHVQSFSGERVMDSTSRVIMCLLCLNLSEFKTSQSYQWRPSEHAKHSRRNYKRDEDKRFKPPDLDQDKHQAVPVFIIIKEAPPDATYKQKPSKNKFGIRLLLYDDFACDKTDLRTNSFQEGGNDVILDSTKELNHEPDHGEFGAEDATRRIHCSRWKHYHLYNSTTIQDIPSSS</sequence>
<feature type="region of interest" description="Disordered" evidence="1">
    <location>
        <begin position="829"/>
        <end position="856"/>
    </location>
</feature>
<reference evidence="2 3" key="1">
    <citation type="journal article" date="2014" name="Genome Biol.">
        <title>Transcriptome and methylome profiling reveals relics of genome dominance in the mesopolyploid Brassica oleracea.</title>
        <authorList>
            <person name="Parkin I.A."/>
            <person name="Koh C."/>
            <person name="Tang H."/>
            <person name="Robinson S.J."/>
            <person name="Kagale S."/>
            <person name="Clarke W.E."/>
            <person name="Town C.D."/>
            <person name="Nixon J."/>
            <person name="Krishnakumar V."/>
            <person name="Bidwell S.L."/>
            <person name="Denoeud F."/>
            <person name="Belcram H."/>
            <person name="Links M.G."/>
            <person name="Just J."/>
            <person name="Clarke C."/>
            <person name="Bender T."/>
            <person name="Huebert T."/>
            <person name="Mason A.S."/>
            <person name="Pires J.C."/>
            <person name="Barker G."/>
            <person name="Moore J."/>
            <person name="Walley P.G."/>
            <person name="Manoli S."/>
            <person name="Batley J."/>
            <person name="Edwards D."/>
            <person name="Nelson M.N."/>
            <person name="Wang X."/>
            <person name="Paterson A.H."/>
            <person name="King G."/>
            <person name="Bancroft I."/>
            <person name="Chalhoub B."/>
            <person name="Sharpe A.G."/>
        </authorList>
    </citation>
    <scope>NUCLEOTIDE SEQUENCE</scope>
    <source>
        <strain evidence="2 3">cv. TO1000</strain>
    </source>
</reference>
<evidence type="ECO:0000313" key="3">
    <source>
        <dbReference type="Proteomes" id="UP000032141"/>
    </source>
</evidence>
<proteinExistence type="predicted"/>
<keyword evidence="3" id="KW-1185">Reference proteome</keyword>
<feature type="compositionally biased region" description="Basic and acidic residues" evidence="1">
    <location>
        <begin position="437"/>
        <end position="449"/>
    </location>
</feature>
<dbReference type="Proteomes" id="UP000032141">
    <property type="component" value="Chromosome C6"/>
</dbReference>
<feature type="region of interest" description="Disordered" evidence="1">
    <location>
        <begin position="245"/>
        <end position="285"/>
    </location>
</feature>
<feature type="compositionally biased region" description="Basic and acidic residues" evidence="1">
    <location>
        <begin position="843"/>
        <end position="856"/>
    </location>
</feature>
<feature type="region of interest" description="Disordered" evidence="1">
    <location>
        <begin position="411"/>
        <end position="449"/>
    </location>
</feature>
<dbReference type="EnsemblPlants" id="Bo6g046700.1">
    <property type="protein sequence ID" value="Bo6g046700.1"/>
    <property type="gene ID" value="Bo6g046700"/>
</dbReference>
<protein>
    <submittedName>
        <fullName evidence="2">Uncharacterized protein</fullName>
    </submittedName>
</protein>
<evidence type="ECO:0000256" key="1">
    <source>
        <dbReference type="SAM" id="MobiDB-lite"/>
    </source>
</evidence>
<dbReference type="AlphaFoldDB" id="A0A0D3CRY3"/>
<dbReference type="HOGENOM" id="CLU_306831_0_0_1"/>
<organism evidence="2 3">
    <name type="scientific">Brassica oleracea var. oleracea</name>
    <dbReference type="NCBI Taxonomy" id="109376"/>
    <lineage>
        <taxon>Eukaryota</taxon>
        <taxon>Viridiplantae</taxon>
        <taxon>Streptophyta</taxon>
        <taxon>Embryophyta</taxon>
        <taxon>Tracheophyta</taxon>
        <taxon>Spermatophyta</taxon>
        <taxon>Magnoliopsida</taxon>
        <taxon>eudicotyledons</taxon>
        <taxon>Gunneridae</taxon>
        <taxon>Pentapetalae</taxon>
        <taxon>rosids</taxon>
        <taxon>malvids</taxon>
        <taxon>Brassicales</taxon>
        <taxon>Brassicaceae</taxon>
        <taxon>Brassiceae</taxon>
        <taxon>Brassica</taxon>
    </lineage>
</organism>
<feature type="compositionally biased region" description="Polar residues" evidence="1">
    <location>
        <begin position="411"/>
        <end position="436"/>
    </location>
</feature>
<dbReference type="Gramene" id="Bo6g046700.1">
    <property type="protein sequence ID" value="Bo6g046700.1"/>
    <property type="gene ID" value="Bo6g046700"/>
</dbReference>
<dbReference type="PANTHER" id="PTHR35046">
    <property type="entry name" value="ZINC KNUCKLE (CCHC-TYPE) FAMILY PROTEIN"/>
    <property type="match status" value="1"/>
</dbReference>
<feature type="compositionally biased region" description="Basic and acidic residues" evidence="1">
    <location>
        <begin position="259"/>
        <end position="285"/>
    </location>
</feature>
<name>A0A0D3CRY3_BRAOL</name>
<dbReference type="PANTHER" id="PTHR35046:SF9">
    <property type="entry name" value="RNA-DIRECTED DNA POLYMERASE"/>
    <property type="match status" value="1"/>
</dbReference>
<reference evidence="2" key="2">
    <citation type="submission" date="2015-03" db="UniProtKB">
        <authorList>
            <consortium name="EnsemblPlants"/>
        </authorList>
    </citation>
    <scope>IDENTIFICATION</scope>
</reference>